<dbReference type="AlphaFoldDB" id="A0A235BRY9"/>
<evidence type="ECO:0000259" key="8">
    <source>
        <dbReference type="PROSITE" id="PS50109"/>
    </source>
</evidence>
<dbReference type="SUPFAM" id="SSF55874">
    <property type="entry name" value="ATPase domain of HSP90 chaperone/DNA topoisomerase II/histidine kinase"/>
    <property type="match status" value="1"/>
</dbReference>
<dbReference type="GO" id="GO:0005524">
    <property type="term" value="F:ATP binding"/>
    <property type="evidence" value="ECO:0007669"/>
    <property type="project" value="UniProtKB-KW"/>
</dbReference>
<evidence type="ECO:0000256" key="2">
    <source>
        <dbReference type="ARBA" id="ARBA00012438"/>
    </source>
</evidence>
<evidence type="ECO:0000313" key="9">
    <source>
        <dbReference type="EMBL" id="OYD15260.1"/>
    </source>
</evidence>
<dbReference type="Gene3D" id="3.30.565.10">
    <property type="entry name" value="Histidine kinase-like ATPase, C-terminal domain"/>
    <property type="match status" value="1"/>
</dbReference>
<evidence type="ECO:0000256" key="3">
    <source>
        <dbReference type="ARBA" id="ARBA00022679"/>
    </source>
</evidence>
<dbReference type="PANTHER" id="PTHR42878:SF7">
    <property type="entry name" value="SENSOR HISTIDINE KINASE GLRK"/>
    <property type="match status" value="1"/>
</dbReference>
<name>A0A235BRY9_UNCW3</name>
<dbReference type="InterPro" id="IPR005467">
    <property type="entry name" value="His_kinase_dom"/>
</dbReference>
<dbReference type="InterPro" id="IPR004358">
    <property type="entry name" value="Sig_transdc_His_kin-like_C"/>
</dbReference>
<comment type="caution">
    <text evidence="9">The sequence shown here is derived from an EMBL/GenBank/DDBJ whole genome shotgun (WGS) entry which is preliminary data.</text>
</comment>
<keyword evidence="7" id="KW-0902">Two-component regulatory system</keyword>
<sequence>MDNAVKYSEKKIEVSIDDDLKNRRVCVKDYGEGITDELKDVVFEKFKKMGKGAGTGLGLAIVKQAVALHKGKVWIEDNPEGGSIFCVSLPKAAEQGFV</sequence>
<keyword evidence="4" id="KW-0547">Nucleotide-binding</keyword>
<evidence type="ECO:0000256" key="1">
    <source>
        <dbReference type="ARBA" id="ARBA00000085"/>
    </source>
</evidence>
<dbReference type="Proteomes" id="UP000215215">
    <property type="component" value="Unassembled WGS sequence"/>
</dbReference>
<evidence type="ECO:0000256" key="4">
    <source>
        <dbReference type="ARBA" id="ARBA00022741"/>
    </source>
</evidence>
<organism evidence="9 10">
    <name type="scientific">candidate division WOR-3 bacterium JGI_Cruoil_03_44_89</name>
    <dbReference type="NCBI Taxonomy" id="1973748"/>
    <lineage>
        <taxon>Bacteria</taxon>
        <taxon>Bacteria division WOR-3</taxon>
    </lineage>
</organism>
<protein>
    <recommendedName>
        <fullName evidence="2">histidine kinase</fullName>
        <ecNumber evidence="2">2.7.13.3</ecNumber>
    </recommendedName>
</protein>
<dbReference type="EC" id="2.7.13.3" evidence="2"/>
<keyword evidence="6" id="KW-0067">ATP-binding</keyword>
<dbReference type="SMART" id="SM00387">
    <property type="entry name" value="HATPase_c"/>
    <property type="match status" value="1"/>
</dbReference>
<reference evidence="9 10" key="1">
    <citation type="submission" date="2017-07" db="EMBL/GenBank/DDBJ databases">
        <title>Recovery of genomes from metagenomes via a dereplication, aggregation, and scoring strategy.</title>
        <authorList>
            <person name="Sieber C.M."/>
            <person name="Probst A.J."/>
            <person name="Sharrar A."/>
            <person name="Thomas B.C."/>
            <person name="Hess M."/>
            <person name="Tringe S.G."/>
            <person name="Banfield J.F."/>
        </authorList>
    </citation>
    <scope>NUCLEOTIDE SEQUENCE [LARGE SCALE GENOMIC DNA]</scope>
    <source>
        <strain evidence="9">JGI_Cruoil_03_44_89</strain>
    </source>
</reference>
<evidence type="ECO:0000256" key="6">
    <source>
        <dbReference type="ARBA" id="ARBA00022840"/>
    </source>
</evidence>
<evidence type="ECO:0000313" key="10">
    <source>
        <dbReference type="Proteomes" id="UP000215215"/>
    </source>
</evidence>
<dbReference type="InterPro" id="IPR003594">
    <property type="entry name" value="HATPase_dom"/>
</dbReference>
<keyword evidence="3" id="KW-0808">Transferase</keyword>
<feature type="domain" description="Histidine kinase" evidence="8">
    <location>
        <begin position="1"/>
        <end position="93"/>
    </location>
</feature>
<dbReference type="GO" id="GO:0030295">
    <property type="term" value="F:protein kinase activator activity"/>
    <property type="evidence" value="ECO:0007669"/>
    <property type="project" value="TreeGrafter"/>
</dbReference>
<accession>A0A235BRY9</accession>
<dbReference type="GO" id="GO:0000156">
    <property type="term" value="F:phosphorelay response regulator activity"/>
    <property type="evidence" value="ECO:0007669"/>
    <property type="project" value="TreeGrafter"/>
</dbReference>
<dbReference type="PRINTS" id="PR00344">
    <property type="entry name" value="BCTRLSENSOR"/>
</dbReference>
<dbReference type="InterPro" id="IPR036890">
    <property type="entry name" value="HATPase_C_sf"/>
</dbReference>
<gene>
    <name evidence="9" type="ORF">CH333_06110</name>
</gene>
<dbReference type="GO" id="GO:0007234">
    <property type="term" value="P:osmosensory signaling via phosphorelay pathway"/>
    <property type="evidence" value="ECO:0007669"/>
    <property type="project" value="TreeGrafter"/>
</dbReference>
<dbReference type="PANTHER" id="PTHR42878">
    <property type="entry name" value="TWO-COMPONENT HISTIDINE KINASE"/>
    <property type="match status" value="1"/>
</dbReference>
<evidence type="ECO:0000256" key="5">
    <source>
        <dbReference type="ARBA" id="ARBA00022777"/>
    </source>
</evidence>
<dbReference type="GO" id="GO:0004673">
    <property type="term" value="F:protein histidine kinase activity"/>
    <property type="evidence" value="ECO:0007669"/>
    <property type="project" value="UniProtKB-EC"/>
</dbReference>
<dbReference type="PROSITE" id="PS50109">
    <property type="entry name" value="HIS_KIN"/>
    <property type="match status" value="1"/>
</dbReference>
<dbReference type="EMBL" id="NOZQ01000135">
    <property type="protein sequence ID" value="OYD15260.1"/>
    <property type="molecule type" value="Genomic_DNA"/>
</dbReference>
<comment type="catalytic activity">
    <reaction evidence="1">
        <text>ATP + protein L-histidine = ADP + protein N-phospho-L-histidine.</text>
        <dbReference type="EC" id="2.7.13.3"/>
    </reaction>
</comment>
<proteinExistence type="predicted"/>
<dbReference type="InterPro" id="IPR050351">
    <property type="entry name" value="BphY/WalK/GraS-like"/>
</dbReference>
<evidence type="ECO:0000256" key="7">
    <source>
        <dbReference type="ARBA" id="ARBA00023012"/>
    </source>
</evidence>
<dbReference type="Pfam" id="PF02518">
    <property type="entry name" value="HATPase_c"/>
    <property type="match status" value="1"/>
</dbReference>
<keyword evidence="5" id="KW-0418">Kinase</keyword>